<dbReference type="Proteomes" id="UP000001401">
    <property type="component" value="Chromosome"/>
</dbReference>
<sequence>MRKRFNKSFDELVNENKEQLLKDEKAIRVIEDKVDEKAMKKETIRMK</sequence>
<dbReference type="RefSeq" id="WP_013487412.1">
    <property type="nucleotide sequence ID" value="NC_014829.1"/>
</dbReference>
<reference evidence="1 2" key="1">
    <citation type="submission" date="2010-12" db="EMBL/GenBank/DDBJ databases">
        <title>Complete sequence of Bacillus cellulosilyticus DSM 2522.</title>
        <authorList>
            <consortium name="US DOE Joint Genome Institute"/>
            <person name="Lucas S."/>
            <person name="Copeland A."/>
            <person name="Lapidus A."/>
            <person name="Cheng J.-F."/>
            <person name="Bruce D."/>
            <person name="Goodwin L."/>
            <person name="Pitluck S."/>
            <person name="Chertkov O."/>
            <person name="Detter J.C."/>
            <person name="Han C."/>
            <person name="Tapia R."/>
            <person name="Land M."/>
            <person name="Hauser L."/>
            <person name="Jeffries C."/>
            <person name="Kyrpides N."/>
            <person name="Ivanova N."/>
            <person name="Mikhailova N."/>
            <person name="Brumm P."/>
            <person name="Mead D."/>
            <person name="Woyke T."/>
        </authorList>
    </citation>
    <scope>NUCLEOTIDE SEQUENCE [LARGE SCALE GENOMIC DNA]</scope>
    <source>
        <strain evidence="2">ATCC 21833 / DSM 2522 / FERM P-1141 / JCM 9156 / N-4</strain>
    </source>
</reference>
<dbReference type="HOGENOM" id="CLU_211931_1_0_9"/>
<evidence type="ECO:0000313" key="1">
    <source>
        <dbReference type="EMBL" id="ADU29071.1"/>
    </source>
</evidence>
<evidence type="ECO:0000313" key="2">
    <source>
        <dbReference type="Proteomes" id="UP000001401"/>
    </source>
</evidence>
<keyword evidence="2" id="KW-1185">Reference proteome</keyword>
<name>E6U067_EVAC2</name>
<dbReference type="Pfam" id="PF13040">
    <property type="entry name" value="Fur_reg_FbpB"/>
    <property type="match status" value="1"/>
</dbReference>
<dbReference type="KEGG" id="bco:Bcell_0790"/>
<dbReference type="InterPro" id="IPR025004">
    <property type="entry name" value="SenN/SenS"/>
</dbReference>
<organism evidence="1 2">
    <name type="scientific">Evansella cellulosilytica (strain ATCC 21833 / DSM 2522 / FERM P-1141 / JCM 9156 / N-4)</name>
    <name type="common">Bacillus cellulosilyticus</name>
    <dbReference type="NCBI Taxonomy" id="649639"/>
    <lineage>
        <taxon>Bacteria</taxon>
        <taxon>Bacillati</taxon>
        <taxon>Bacillota</taxon>
        <taxon>Bacilli</taxon>
        <taxon>Bacillales</taxon>
        <taxon>Bacillaceae</taxon>
        <taxon>Evansella</taxon>
    </lineage>
</organism>
<proteinExistence type="predicted"/>
<dbReference type="EMBL" id="CP002394">
    <property type="protein sequence ID" value="ADU29071.1"/>
    <property type="molecule type" value="Genomic_DNA"/>
</dbReference>
<evidence type="ECO:0008006" key="3">
    <source>
        <dbReference type="Google" id="ProtNLM"/>
    </source>
</evidence>
<accession>E6U067</accession>
<gene>
    <name evidence="1" type="ordered locus">Bcell_0790</name>
</gene>
<protein>
    <recommendedName>
        <fullName evidence="3">FbpB family small basic protein</fullName>
    </recommendedName>
</protein>
<dbReference type="AlphaFoldDB" id="E6U067"/>
<dbReference type="OrthoDB" id="2991278at2"/>